<reference evidence="1" key="1">
    <citation type="journal article" date="2015" name="Nature">
        <title>Complex archaea that bridge the gap between prokaryotes and eukaryotes.</title>
        <authorList>
            <person name="Spang A."/>
            <person name="Saw J.H."/>
            <person name="Jorgensen S.L."/>
            <person name="Zaremba-Niedzwiedzka K."/>
            <person name="Martijn J."/>
            <person name="Lind A.E."/>
            <person name="van Eijk R."/>
            <person name="Schleper C."/>
            <person name="Guy L."/>
            <person name="Ettema T.J."/>
        </authorList>
    </citation>
    <scope>NUCLEOTIDE SEQUENCE</scope>
</reference>
<proteinExistence type="predicted"/>
<protein>
    <submittedName>
        <fullName evidence="1">Uncharacterized protein</fullName>
    </submittedName>
</protein>
<sequence>LFTMRLPVWGAEIGLYPAATADCVALPWVGEWGSA</sequence>
<gene>
    <name evidence="1" type="ORF">LCGC14_2571490</name>
</gene>
<dbReference type="EMBL" id="LAZR01042704">
    <property type="protein sequence ID" value="KKL08879.1"/>
    <property type="molecule type" value="Genomic_DNA"/>
</dbReference>
<organism evidence="1">
    <name type="scientific">marine sediment metagenome</name>
    <dbReference type="NCBI Taxonomy" id="412755"/>
    <lineage>
        <taxon>unclassified sequences</taxon>
        <taxon>metagenomes</taxon>
        <taxon>ecological metagenomes</taxon>
    </lineage>
</organism>
<feature type="non-terminal residue" evidence="1">
    <location>
        <position position="1"/>
    </location>
</feature>
<comment type="caution">
    <text evidence="1">The sequence shown here is derived from an EMBL/GenBank/DDBJ whole genome shotgun (WGS) entry which is preliminary data.</text>
</comment>
<evidence type="ECO:0000313" key="1">
    <source>
        <dbReference type="EMBL" id="KKL08879.1"/>
    </source>
</evidence>
<dbReference type="AlphaFoldDB" id="A0A0F9AH39"/>
<name>A0A0F9AH39_9ZZZZ</name>
<accession>A0A0F9AH39</accession>